<dbReference type="Gene3D" id="3.40.50.1980">
    <property type="entry name" value="Nitrogenase molybdenum iron protein domain"/>
    <property type="match status" value="2"/>
</dbReference>
<feature type="domain" description="Fe/B12 periplasmic-binding" evidence="1">
    <location>
        <begin position="52"/>
        <end position="319"/>
    </location>
</feature>
<accession>M1PPN1</accession>
<dbReference type="EMBL" id="JX684080">
    <property type="protein sequence ID" value="AGF93065.1"/>
    <property type="molecule type" value="Genomic_DNA"/>
</dbReference>
<evidence type="ECO:0000259" key="1">
    <source>
        <dbReference type="PROSITE" id="PS50983"/>
    </source>
</evidence>
<dbReference type="PANTHER" id="PTHR30535:SF34">
    <property type="entry name" value="MOLYBDATE-BINDING PROTEIN MOLA"/>
    <property type="match status" value="1"/>
</dbReference>
<proteinExistence type="predicted"/>
<dbReference type="PROSITE" id="PS50983">
    <property type="entry name" value="FE_B12_PBP"/>
    <property type="match status" value="1"/>
</dbReference>
<dbReference type="Pfam" id="PF01497">
    <property type="entry name" value="Peripla_BP_2"/>
    <property type="match status" value="1"/>
</dbReference>
<name>M1PPN1_9ZZZZ</name>
<dbReference type="PROSITE" id="PS51257">
    <property type="entry name" value="PROKAR_LIPOPROTEIN"/>
    <property type="match status" value="1"/>
</dbReference>
<dbReference type="InterPro" id="IPR002491">
    <property type="entry name" value="ABC_transptr_periplasmic_BD"/>
</dbReference>
<reference evidence="2" key="1">
    <citation type="journal article" date="2013" name="Syst. Appl. Microbiol.">
        <title>New insights into the archaeal diversity of a hypersaline microbial mat obtained by a metagenomic approach.</title>
        <authorList>
            <person name="Lopez-Lopez A."/>
            <person name="Richter M."/>
            <person name="Pena A."/>
            <person name="Tamames J."/>
            <person name="Rossello-Mora R."/>
        </authorList>
    </citation>
    <scope>NUCLEOTIDE SEQUENCE</scope>
</reference>
<protein>
    <submittedName>
        <fullName evidence="2">Iron compound ABC transporter, iron-binding protein</fullName>
    </submittedName>
</protein>
<organism evidence="2">
    <name type="scientific">uncultured organism</name>
    <dbReference type="NCBI Taxonomy" id="155900"/>
    <lineage>
        <taxon>unclassified sequences</taxon>
        <taxon>environmental samples</taxon>
    </lineage>
</organism>
<dbReference type="SUPFAM" id="SSF53807">
    <property type="entry name" value="Helical backbone' metal receptor"/>
    <property type="match status" value="1"/>
</dbReference>
<dbReference type="InterPro" id="IPR050902">
    <property type="entry name" value="ABC_Transporter_SBP"/>
</dbReference>
<sequence>MKDKIAVLFIGLLLLSVFSSGCINLNAESDGETVTITDMTGREVHVPKEIDEVVGIEAGALRLLVYMQATDLVSGVENFEKDDGLRPYIMAHPELQDKTSIGPIHGGNPELILDLNPDVIFWTYTEAGNADDLQEKTGIPVIALKYGDLDDKRETFYEALDTIGKVLDKTERAQEIHHYIEDTISDLNQRTDEIPEDEKSSCYVGGIGYKGAHGIKSTEPDYSPFEFVNAKNVAGELTTEHAMVDPEKIVDWNPEKLFIDEGGYDLLVDDIKNNELYKSIDAIKNDETYAVMPFNYYTANYGTILADAYYVGKVLFPERFEDINPQEKADEIYRELVGEEVYDDMEENFGGFKKVNLKE</sequence>
<dbReference type="AlphaFoldDB" id="M1PPN1"/>
<evidence type="ECO:0000313" key="2">
    <source>
        <dbReference type="EMBL" id="AGF93065.1"/>
    </source>
</evidence>
<dbReference type="CDD" id="cd01147">
    <property type="entry name" value="HemV-2"/>
    <property type="match status" value="1"/>
</dbReference>
<gene>
    <name evidence="2" type="ORF">FLSS-8_0035</name>
</gene>
<dbReference type="PANTHER" id="PTHR30535">
    <property type="entry name" value="VITAMIN B12-BINDING PROTEIN"/>
    <property type="match status" value="1"/>
</dbReference>